<dbReference type="VEuPathDB" id="MicrosporidiaDB:NEQG_00888"/>
<keyword evidence="1" id="KW-0812">Transmembrane</keyword>
<evidence type="ECO:0000313" key="3">
    <source>
        <dbReference type="Proteomes" id="UP000002872"/>
    </source>
</evidence>
<protein>
    <submittedName>
        <fullName evidence="2">Uncharacterized protein</fullName>
    </submittedName>
</protein>
<evidence type="ECO:0000313" key="2">
    <source>
        <dbReference type="EMBL" id="EIJ89069.1"/>
    </source>
</evidence>
<dbReference type="HOGENOM" id="CLU_1865647_0_0_1"/>
<keyword evidence="3" id="KW-1185">Reference proteome</keyword>
<dbReference type="AlphaFoldDB" id="I3EIM2"/>
<keyword evidence="1" id="KW-1133">Transmembrane helix</keyword>
<gene>
    <name evidence="2" type="ORF">NEQG_00888</name>
</gene>
<keyword evidence="1" id="KW-0472">Membrane</keyword>
<sequence>MKKLSQGIIAVGALYIKLILVTATIYRMNEYIAENNGIYTNSKTRIVGDNVSPQNATFSTQSKEYMKDSLDMLEHETDKYNDNDEEISNNIPKEKRSINTDQSYVWKELKEHTSNLKLDRKSLYNLIETYKKNNYSII</sequence>
<dbReference type="Proteomes" id="UP000002872">
    <property type="component" value="Unassembled WGS sequence"/>
</dbReference>
<dbReference type="InParanoid" id="I3EIM2"/>
<evidence type="ECO:0000256" key="1">
    <source>
        <dbReference type="SAM" id="Phobius"/>
    </source>
</evidence>
<proteinExistence type="predicted"/>
<feature type="transmembrane region" description="Helical" evidence="1">
    <location>
        <begin position="7"/>
        <end position="26"/>
    </location>
</feature>
<accession>I3EIM2</accession>
<feature type="non-terminal residue" evidence="2">
    <location>
        <position position="138"/>
    </location>
</feature>
<name>I3EIM2_NEMP3</name>
<dbReference type="EMBL" id="GL870877">
    <property type="protein sequence ID" value="EIJ89069.1"/>
    <property type="molecule type" value="Genomic_DNA"/>
</dbReference>
<organism evidence="2 3">
    <name type="scientific">Nematocida parisii (strain ERTm3)</name>
    <name type="common">Nematode killer fungus</name>
    <dbReference type="NCBI Taxonomy" id="935791"/>
    <lineage>
        <taxon>Eukaryota</taxon>
        <taxon>Fungi</taxon>
        <taxon>Fungi incertae sedis</taxon>
        <taxon>Microsporidia</taxon>
        <taxon>Nematocida</taxon>
    </lineage>
</organism>
<reference evidence="2" key="1">
    <citation type="submission" date="2011-01" db="EMBL/GenBank/DDBJ databases">
        <title>The Genome Sequence of Nematocida parisii strain ERTm3.</title>
        <authorList>
            <consortium name="The Broad Institute Genome Sequencing Platform"/>
            <consortium name="The Broad Institute Genome Sequencing Center for Infectious Disease"/>
            <person name="Cuomo C."/>
            <person name="Troemel E."/>
            <person name="Young S.K."/>
            <person name="Zeng Q."/>
            <person name="Gargeya S."/>
            <person name="Fitzgerald M."/>
            <person name="Haas B."/>
            <person name="Abouelleil A."/>
            <person name="Alvarado L."/>
            <person name="Arachchi H.M."/>
            <person name="Berlin A."/>
            <person name="Chapman S.B."/>
            <person name="Gearin G."/>
            <person name="Goldberg J."/>
            <person name="Griggs A."/>
            <person name="Gujja S."/>
            <person name="Hansen M."/>
            <person name="Heiman D."/>
            <person name="Howarth C."/>
            <person name="Larimer J."/>
            <person name="Lui A."/>
            <person name="MacDonald P.J.P."/>
            <person name="McCowen C."/>
            <person name="Montmayeur A."/>
            <person name="Murphy C."/>
            <person name="Neiman D."/>
            <person name="Pearson M."/>
            <person name="Priest M."/>
            <person name="Roberts A."/>
            <person name="Saif S."/>
            <person name="Shea T."/>
            <person name="Sisk P."/>
            <person name="Stolte C."/>
            <person name="Sykes S."/>
            <person name="Wortman J."/>
            <person name="Nusbaum C."/>
            <person name="Birren B."/>
        </authorList>
    </citation>
    <scope>NUCLEOTIDE SEQUENCE</scope>
    <source>
        <strain evidence="2">ERTm3</strain>
    </source>
</reference>